<evidence type="ECO:0000259" key="1">
    <source>
        <dbReference type="PROSITE" id="PS51704"/>
    </source>
</evidence>
<dbReference type="AlphaFoldDB" id="A0AAX3MU16"/>
<dbReference type="PROSITE" id="PS50007">
    <property type="entry name" value="PIPLC_X_DOMAIN"/>
    <property type="match status" value="1"/>
</dbReference>
<organism evidence="2 4">
    <name type="scientific">Paenibacillus urinalis</name>
    <dbReference type="NCBI Taxonomy" id="521520"/>
    <lineage>
        <taxon>Bacteria</taxon>
        <taxon>Bacillati</taxon>
        <taxon>Bacillota</taxon>
        <taxon>Bacilli</taxon>
        <taxon>Bacillales</taxon>
        <taxon>Paenibacillaceae</taxon>
        <taxon>Paenibacillus</taxon>
    </lineage>
</organism>
<dbReference type="GO" id="GO:0006629">
    <property type="term" value="P:lipid metabolic process"/>
    <property type="evidence" value="ECO:0007669"/>
    <property type="project" value="InterPro"/>
</dbReference>
<dbReference type="RefSeq" id="WP_205052989.1">
    <property type="nucleotide sequence ID" value="NZ_CP118101.1"/>
</dbReference>
<dbReference type="Pfam" id="PF03009">
    <property type="entry name" value="GDPD"/>
    <property type="match status" value="1"/>
</dbReference>
<sequence>MNSTMPIIIAHRGAAGVAPENTLASFELALTQGCHAFELDIHLSKDEEIMVIHDYTIDRTTDGTGAVQDMTLDELRSFDAGSWYDAQYQGQKIPTLREVFELAPKDLMINVEIKGGLEAGIEQKLVNLLREYDRTEQVVVSSFHFGALQKLQALDATIKLGLLYHQDFQHPELLPDAVGVNTYSLHPYYKQLTDNQLAVALEKGLEVYPWTVNETEDMKRMVELRVSGIITDYPEKLQQVLAELQASLK</sequence>
<keyword evidence="5" id="KW-1185">Reference proteome</keyword>
<dbReference type="Proteomes" id="UP001221519">
    <property type="component" value="Chromosome"/>
</dbReference>
<accession>A0AAX3MU16</accession>
<proteinExistence type="predicted"/>
<protein>
    <submittedName>
        <fullName evidence="2">Glycerophosphodiester phosphodiesterase</fullName>
    </submittedName>
</protein>
<dbReference type="InterPro" id="IPR030395">
    <property type="entry name" value="GP_PDE_dom"/>
</dbReference>
<dbReference type="EMBL" id="CP118101">
    <property type="protein sequence ID" value="WDH80817.1"/>
    <property type="molecule type" value="Genomic_DNA"/>
</dbReference>
<feature type="domain" description="GP-PDE" evidence="1">
    <location>
        <begin position="6"/>
        <end position="241"/>
    </location>
</feature>
<dbReference type="GO" id="GO:0008081">
    <property type="term" value="F:phosphoric diester hydrolase activity"/>
    <property type="evidence" value="ECO:0007669"/>
    <property type="project" value="InterPro"/>
</dbReference>
<dbReference type="CDD" id="cd08563">
    <property type="entry name" value="GDPD_TtGDE_like"/>
    <property type="match status" value="1"/>
</dbReference>
<evidence type="ECO:0000313" key="4">
    <source>
        <dbReference type="Proteomes" id="UP001220962"/>
    </source>
</evidence>
<dbReference type="PROSITE" id="PS51704">
    <property type="entry name" value="GP_PDE"/>
    <property type="match status" value="1"/>
</dbReference>
<dbReference type="PANTHER" id="PTHR46211">
    <property type="entry name" value="GLYCEROPHOSPHORYL DIESTER PHOSPHODIESTERASE"/>
    <property type="match status" value="1"/>
</dbReference>
<dbReference type="Proteomes" id="UP001220962">
    <property type="component" value="Chromosome"/>
</dbReference>
<evidence type="ECO:0000313" key="2">
    <source>
        <dbReference type="EMBL" id="WDH80817.1"/>
    </source>
</evidence>
<dbReference type="Gene3D" id="3.20.20.190">
    <property type="entry name" value="Phosphatidylinositol (PI) phosphodiesterase"/>
    <property type="match status" value="1"/>
</dbReference>
<dbReference type="PANTHER" id="PTHR46211:SF1">
    <property type="entry name" value="GLYCEROPHOSPHODIESTER PHOSPHODIESTERASE, CYTOPLASMIC"/>
    <property type="match status" value="1"/>
</dbReference>
<dbReference type="InterPro" id="IPR017946">
    <property type="entry name" value="PLC-like_Pdiesterase_TIM-brl"/>
</dbReference>
<dbReference type="SUPFAM" id="SSF51695">
    <property type="entry name" value="PLC-like phosphodiesterases"/>
    <property type="match status" value="1"/>
</dbReference>
<name>A0AAX3MU16_9BACL</name>
<gene>
    <name evidence="2" type="ORF">PUW23_14830</name>
    <name evidence="3" type="ORF">PUW25_14565</name>
</gene>
<evidence type="ECO:0000313" key="5">
    <source>
        <dbReference type="Proteomes" id="UP001221519"/>
    </source>
</evidence>
<dbReference type="EMBL" id="CP118108">
    <property type="protein sequence ID" value="WDI00512.1"/>
    <property type="molecule type" value="Genomic_DNA"/>
</dbReference>
<evidence type="ECO:0000313" key="3">
    <source>
        <dbReference type="EMBL" id="WDI00512.1"/>
    </source>
</evidence>
<reference evidence="2 5" key="1">
    <citation type="submission" date="2023-02" db="EMBL/GenBank/DDBJ databases">
        <title>Pathogen: clinical or host-associated sample.</title>
        <authorList>
            <person name="Hergert J."/>
            <person name="Casey R."/>
            <person name="Wagner J."/>
            <person name="Young E.L."/>
            <person name="Oakeson K.F."/>
        </authorList>
    </citation>
    <scope>NUCLEOTIDE SEQUENCE</scope>
    <source>
        <strain evidence="3 5">2022CK-00829</strain>
        <strain evidence="2">2022CK-00830</strain>
    </source>
</reference>